<sequence length="83" mass="9212">MARNALAIVLSVSGETEEILRFAGQFSLHRCKVMSITSHEHSRLAKLADFNLSGTYRKRASAASTILRRKSRSFIFLKASGVN</sequence>
<dbReference type="GO" id="GO:1901135">
    <property type="term" value="P:carbohydrate derivative metabolic process"/>
    <property type="evidence" value="ECO:0007669"/>
    <property type="project" value="InterPro"/>
</dbReference>
<dbReference type="GO" id="GO:0016853">
    <property type="term" value="F:isomerase activity"/>
    <property type="evidence" value="ECO:0007669"/>
    <property type="project" value="UniProtKB-KW"/>
</dbReference>
<reference evidence="1 2" key="1">
    <citation type="submission" date="2019-04" db="EMBL/GenBank/DDBJ databases">
        <authorList>
            <consortium name="Pathogen Informatics"/>
        </authorList>
    </citation>
    <scope>NUCLEOTIDE SEQUENCE [LARGE SCALE GENOMIC DNA]</scope>
    <source>
        <strain evidence="1 2">NCTC9185</strain>
    </source>
</reference>
<proteinExistence type="predicted"/>
<dbReference type="GO" id="GO:0097367">
    <property type="term" value="F:carbohydrate derivative binding"/>
    <property type="evidence" value="ECO:0007669"/>
    <property type="project" value="InterPro"/>
</dbReference>
<keyword evidence="1" id="KW-0413">Isomerase</keyword>
<dbReference type="Gene3D" id="3.40.50.10490">
    <property type="entry name" value="Glucose-6-phosphate isomerase like protein, domain 1"/>
    <property type="match status" value="1"/>
</dbReference>
<protein>
    <submittedName>
        <fullName evidence="1">6-phospho 3-hexuloisomerase</fullName>
    </submittedName>
</protein>
<organism evidence="1 2">
    <name type="scientific">Raoultella terrigena</name>
    <name type="common">Klebsiella terrigena</name>
    <dbReference type="NCBI Taxonomy" id="577"/>
    <lineage>
        <taxon>Bacteria</taxon>
        <taxon>Pseudomonadati</taxon>
        <taxon>Pseudomonadota</taxon>
        <taxon>Gammaproteobacteria</taxon>
        <taxon>Enterobacterales</taxon>
        <taxon>Enterobacteriaceae</taxon>
        <taxon>Klebsiella/Raoultella group</taxon>
        <taxon>Raoultella</taxon>
    </lineage>
</organism>
<dbReference type="Proteomes" id="UP000339249">
    <property type="component" value="Unassembled WGS sequence"/>
</dbReference>
<dbReference type="InterPro" id="IPR046348">
    <property type="entry name" value="SIS_dom_sf"/>
</dbReference>
<name>A0A4U9D320_RAOTE</name>
<dbReference type="EMBL" id="CABDVU010000001">
    <property type="protein sequence ID" value="VTN11602.1"/>
    <property type="molecule type" value="Genomic_DNA"/>
</dbReference>
<accession>A0A4U9D320</accession>
<evidence type="ECO:0000313" key="1">
    <source>
        <dbReference type="EMBL" id="VTN11602.1"/>
    </source>
</evidence>
<evidence type="ECO:0000313" key="2">
    <source>
        <dbReference type="Proteomes" id="UP000339249"/>
    </source>
</evidence>
<gene>
    <name evidence="1" type="ORF">NCTC9185_03559</name>
</gene>
<dbReference type="AlphaFoldDB" id="A0A4U9D320"/>
<dbReference type="SUPFAM" id="SSF53697">
    <property type="entry name" value="SIS domain"/>
    <property type="match status" value="1"/>
</dbReference>